<accession>U1HF66</accession>
<name>U1HF66_ENDPU</name>
<dbReference type="OrthoDB" id="1562195at2759"/>
<dbReference type="GeneID" id="19240719"/>
<sequence>MARSEPPSATSTPRSFTNQIASTEDLLKSQTVGLVHLDDFRKRRAEVLEQKEKEAQDNAYGRIKSSTPRVETPGAHDESDGALTPGSEPRGQPPRKRKRKAPKGLLSFGEDEEEEVLSGTSSAFHTPSGRQARSPDPSAQKSRETSTPRRLTPNPTSLLPAPKVQTKATLQAEAIARDSLRREFLALQEAVRNTEIAIPFVFYDGTNNPGGVVQVKKGDHVWLFLERCRKVGAQLGVSGGGGGGGGGAKSKNDSRREWARVGVDDLMCVRGEVIIPHHYEFYYFIANRIPSSSKSTSLLFDYSNAVVPSNSDSTSSGLNLDGGNQDLEGRDTDPSLTKVVDRRWYEKNKHIYPASLWKEFEAGEGFEEKLAQSRRDAEGNAFFFS</sequence>
<dbReference type="RefSeq" id="XP_007805694.1">
    <property type="nucleotide sequence ID" value="XM_007807503.1"/>
</dbReference>
<dbReference type="OMA" id="DFIWVFL"/>
<evidence type="ECO:0000313" key="3">
    <source>
        <dbReference type="EMBL" id="ERF68710.1"/>
    </source>
</evidence>
<protein>
    <recommendedName>
        <fullName evidence="2">FAM50A/XAP5 C-terminal domain-containing protein</fullName>
    </recommendedName>
</protein>
<feature type="compositionally biased region" description="Basic residues" evidence="1">
    <location>
        <begin position="93"/>
        <end position="102"/>
    </location>
</feature>
<feature type="domain" description="FAM50A/XAP5 C-terminal" evidence="2">
    <location>
        <begin position="194"/>
        <end position="369"/>
    </location>
</feature>
<evidence type="ECO:0000259" key="2">
    <source>
        <dbReference type="Pfam" id="PF04921"/>
    </source>
</evidence>
<dbReference type="EMBL" id="KE721500">
    <property type="protein sequence ID" value="ERF68710.1"/>
    <property type="molecule type" value="Genomic_DNA"/>
</dbReference>
<dbReference type="Proteomes" id="UP000019373">
    <property type="component" value="Unassembled WGS sequence"/>
</dbReference>
<feature type="compositionally biased region" description="Polar residues" evidence="1">
    <location>
        <begin position="118"/>
        <end position="131"/>
    </location>
</feature>
<dbReference type="InterPro" id="IPR007005">
    <property type="entry name" value="XAP5"/>
</dbReference>
<dbReference type="PANTHER" id="PTHR12722:SF0">
    <property type="entry name" value="PROTEIN FAM50A"/>
    <property type="match status" value="1"/>
</dbReference>
<feature type="region of interest" description="Disordered" evidence="1">
    <location>
        <begin position="308"/>
        <end position="333"/>
    </location>
</feature>
<keyword evidence="4" id="KW-1185">Reference proteome</keyword>
<dbReference type="GO" id="GO:0006325">
    <property type="term" value="P:chromatin organization"/>
    <property type="evidence" value="ECO:0007669"/>
    <property type="project" value="TreeGrafter"/>
</dbReference>
<dbReference type="InterPro" id="IPR048337">
    <property type="entry name" value="FAM50A/XAP5_C"/>
</dbReference>
<dbReference type="AlphaFoldDB" id="U1HF66"/>
<evidence type="ECO:0000313" key="4">
    <source>
        <dbReference type="Proteomes" id="UP000019373"/>
    </source>
</evidence>
<dbReference type="PANTHER" id="PTHR12722">
    <property type="entry name" value="XAP-5 PROTEIN-RELATED"/>
    <property type="match status" value="1"/>
</dbReference>
<dbReference type="GO" id="GO:0005634">
    <property type="term" value="C:nucleus"/>
    <property type="evidence" value="ECO:0007669"/>
    <property type="project" value="InterPro"/>
</dbReference>
<dbReference type="eggNOG" id="KOG2894">
    <property type="taxonomic scope" value="Eukaryota"/>
</dbReference>
<feature type="compositionally biased region" description="Polar residues" evidence="1">
    <location>
        <begin position="308"/>
        <end position="318"/>
    </location>
</feature>
<reference evidence="4" key="1">
    <citation type="journal article" date="2014" name="BMC Genomics">
        <title>Genome characteristics reveal the impact of lichenization on lichen-forming fungus Endocarpon pusillum Hedwig (Verrucariales, Ascomycota).</title>
        <authorList>
            <person name="Wang Y.-Y."/>
            <person name="Liu B."/>
            <person name="Zhang X.-Y."/>
            <person name="Zhou Q.-M."/>
            <person name="Zhang T."/>
            <person name="Li H."/>
            <person name="Yu Y.-F."/>
            <person name="Zhang X.-L."/>
            <person name="Hao X.-Y."/>
            <person name="Wang M."/>
            <person name="Wang L."/>
            <person name="Wei J.-C."/>
        </authorList>
    </citation>
    <scope>NUCLEOTIDE SEQUENCE [LARGE SCALE GENOMIC DNA]</scope>
    <source>
        <strain evidence="4">Z07020 / HMAS-L-300199</strain>
    </source>
</reference>
<dbReference type="Pfam" id="PF04921">
    <property type="entry name" value="XAP5"/>
    <property type="match status" value="1"/>
</dbReference>
<proteinExistence type="predicted"/>
<dbReference type="HOGENOM" id="CLU_037985_0_0_1"/>
<feature type="region of interest" description="Disordered" evidence="1">
    <location>
        <begin position="48"/>
        <end position="165"/>
    </location>
</feature>
<organism evidence="3 4">
    <name type="scientific">Endocarpon pusillum (strain Z07020 / HMAS-L-300199)</name>
    <name type="common">Lichen-forming fungus</name>
    <dbReference type="NCBI Taxonomy" id="1263415"/>
    <lineage>
        <taxon>Eukaryota</taxon>
        <taxon>Fungi</taxon>
        <taxon>Dikarya</taxon>
        <taxon>Ascomycota</taxon>
        <taxon>Pezizomycotina</taxon>
        <taxon>Eurotiomycetes</taxon>
        <taxon>Chaetothyriomycetidae</taxon>
        <taxon>Verrucariales</taxon>
        <taxon>Verrucariaceae</taxon>
        <taxon>Endocarpon</taxon>
    </lineage>
</organism>
<evidence type="ECO:0000256" key="1">
    <source>
        <dbReference type="SAM" id="MobiDB-lite"/>
    </source>
</evidence>
<gene>
    <name evidence="3" type="ORF">EPUS_05771</name>
</gene>